<dbReference type="GO" id="GO:0016829">
    <property type="term" value="F:lyase activity"/>
    <property type="evidence" value="ECO:0007669"/>
    <property type="project" value="UniProtKB-KW"/>
</dbReference>
<dbReference type="PANTHER" id="PTHR35908:SF1">
    <property type="entry name" value="CONSERVED PROTEIN"/>
    <property type="match status" value="1"/>
</dbReference>
<dbReference type="PANTHER" id="PTHR35908">
    <property type="entry name" value="HYPOTHETICAL FUSION PROTEIN"/>
    <property type="match status" value="1"/>
</dbReference>
<feature type="compositionally biased region" description="Low complexity" evidence="1">
    <location>
        <begin position="45"/>
        <end position="55"/>
    </location>
</feature>
<comment type="caution">
    <text evidence="3">The sequence shown here is derived from an EMBL/GenBank/DDBJ whole genome shotgun (WGS) entry which is preliminary data.</text>
</comment>
<protein>
    <submittedName>
        <fullName evidence="3">Enzyme related to lactoylglutathione lyase</fullName>
    </submittedName>
</protein>
<organism evidence="3 4">
    <name type="scientific">Micromonospora purpureochromogenes</name>
    <dbReference type="NCBI Taxonomy" id="47872"/>
    <lineage>
        <taxon>Bacteria</taxon>
        <taxon>Bacillati</taxon>
        <taxon>Actinomycetota</taxon>
        <taxon>Actinomycetes</taxon>
        <taxon>Micromonosporales</taxon>
        <taxon>Micromonosporaceae</taxon>
        <taxon>Micromonospora</taxon>
    </lineage>
</organism>
<accession>A0ABX2RN32</accession>
<dbReference type="SUPFAM" id="SSF54593">
    <property type="entry name" value="Glyoxalase/Bleomycin resistance protein/Dihydroxybiphenyl dioxygenase"/>
    <property type="match status" value="1"/>
</dbReference>
<dbReference type="Gene3D" id="3.10.180.10">
    <property type="entry name" value="2,3-Dihydroxybiphenyl 1,2-Dioxygenase, domain 1"/>
    <property type="match status" value="1"/>
</dbReference>
<feature type="domain" description="Glyoxalase-like" evidence="2">
    <location>
        <begin position="120"/>
        <end position="238"/>
    </location>
</feature>
<dbReference type="InterPro" id="IPR029068">
    <property type="entry name" value="Glyas_Bleomycin-R_OHBP_Dase"/>
</dbReference>
<dbReference type="CDD" id="cd06587">
    <property type="entry name" value="VOC"/>
    <property type="match status" value="1"/>
</dbReference>
<evidence type="ECO:0000256" key="1">
    <source>
        <dbReference type="SAM" id="MobiDB-lite"/>
    </source>
</evidence>
<dbReference type="InterPro" id="IPR041581">
    <property type="entry name" value="Glyoxalase_6"/>
</dbReference>
<evidence type="ECO:0000313" key="3">
    <source>
        <dbReference type="EMBL" id="NYF57933.1"/>
    </source>
</evidence>
<dbReference type="Pfam" id="PF18029">
    <property type="entry name" value="Glyoxalase_6"/>
    <property type="match status" value="1"/>
</dbReference>
<gene>
    <name evidence="3" type="ORF">HDA35_003764</name>
</gene>
<evidence type="ECO:0000259" key="2">
    <source>
        <dbReference type="Pfam" id="PF18029"/>
    </source>
</evidence>
<proteinExistence type="predicted"/>
<name>A0ABX2RN32_9ACTN</name>
<sequence length="239" mass="25977">MTSIVAERLCGSIPMTTRSDMTLNASSDARSTWVVEPGGQRYFEPSKPLLSLSPPWRRPGLRRPKESHTTSVGSRNESDSPGASTEAWPGHGRRSMKQVADDSVSWLAYVGAVATFWTLGCDADDPQRIAAFWALALGYVKESGFDEPDNASIVDPDGRGPAIGFLKVPEGKSAKNRMHIDIRVAGPGPWDMAERARLIRQKVPELVAAGATVVCEEWYGDVLGHVVMHDPEGNEFCVA</sequence>
<feature type="region of interest" description="Disordered" evidence="1">
    <location>
        <begin position="45"/>
        <end position="94"/>
    </location>
</feature>
<dbReference type="Proteomes" id="UP000631553">
    <property type="component" value="Unassembled WGS sequence"/>
</dbReference>
<dbReference type="EMBL" id="JACCCQ010000001">
    <property type="protein sequence ID" value="NYF57933.1"/>
    <property type="molecule type" value="Genomic_DNA"/>
</dbReference>
<keyword evidence="3" id="KW-0456">Lyase</keyword>
<feature type="compositionally biased region" description="Polar residues" evidence="1">
    <location>
        <begin position="69"/>
        <end position="83"/>
    </location>
</feature>
<reference evidence="3 4" key="1">
    <citation type="submission" date="2020-07" db="EMBL/GenBank/DDBJ databases">
        <title>Sequencing the genomes of 1000 actinobacteria strains.</title>
        <authorList>
            <person name="Klenk H.-P."/>
        </authorList>
    </citation>
    <scope>NUCLEOTIDE SEQUENCE [LARGE SCALE GENOMIC DNA]</scope>
    <source>
        <strain evidence="3 4">DSM 43814</strain>
    </source>
</reference>
<evidence type="ECO:0000313" key="4">
    <source>
        <dbReference type="Proteomes" id="UP000631553"/>
    </source>
</evidence>
<dbReference type="RefSeq" id="WP_257028413.1">
    <property type="nucleotide sequence ID" value="NZ_JACCCQ010000001.1"/>
</dbReference>
<keyword evidence="4" id="KW-1185">Reference proteome</keyword>